<comment type="caution">
    <text evidence="2">The sequence shown here is derived from an EMBL/GenBank/DDBJ whole genome shotgun (WGS) entry which is preliminary data.</text>
</comment>
<dbReference type="EMBL" id="RSCD01000002">
    <property type="protein sequence ID" value="RSH94312.1"/>
    <property type="molecule type" value="Genomic_DNA"/>
</dbReference>
<dbReference type="Proteomes" id="UP000279259">
    <property type="component" value="Unassembled WGS sequence"/>
</dbReference>
<evidence type="ECO:0000256" key="1">
    <source>
        <dbReference type="SAM" id="MobiDB-lite"/>
    </source>
</evidence>
<feature type="compositionally biased region" description="Low complexity" evidence="1">
    <location>
        <begin position="106"/>
        <end position="137"/>
    </location>
</feature>
<feature type="region of interest" description="Disordered" evidence="1">
    <location>
        <begin position="1"/>
        <end position="165"/>
    </location>
</feature>
<reference evidence="2 3" key="1">
    <citation type="submission" date="2018-11" db="EMBL/GenBank/DDBJ databases">
        <title>Genome sequence of Saitozyma podzolica DSM 27192.</title>
        <authorList>
            <person name="Aliyu H."/>
            <person name="Gorte O."/>
            <person name="Ochsenreither K."/>
        </authorList>
    </citation>
    <scope>NUCLEOTIDE SEQUENCE [LARGE SCALE GENOMIC DNA]</scope>
    <source>
        <strain evidence="2 3">DSM 27192</strain>
    </source>
</reference>
<proteinExistence type="predicted"/>
<evidence type="ECO:0000313" key="2">
    <source>
        <dbReference type="EMBL" id="RSH94312.1"/>
    </source>
</evidence>
<dbReference type="AlphaFoldDB" id="A0A427YTA6"/>
<keyword evidence="3" id="KW-1185">Reference proteome</keyword>
<organism evidence="2 3">
    <name type="scientific">Saitozyma podzolica</name>
    <dbReference type="NCBI Taxonomy" id="1890683"/>
    <lineage>
        <taxon>Eukaryota</taxon>
        <taxon>Fungi</taxon>
        <taxon>Dikarya</taxon>
        <taxon>Basidiomycota</taxon>
        <taxon>Agaricomycotina</taxon>
        <taxon>Tremellomycetes</taxon>
        <taxon>Tremellales</taxon>
        <taxon>Trimorphomycetaceae</taxon>
        <taxon>Saitozyma</taxon>
    </lineage>
</organism>
<accession>A0A427YTA6</accession>
<gene>
    <name evidence="2" type="ORF">EHS25_004115</name>
</gene>
<feature type="compositionally biased region" description="Low complexity" evidence="1">
    <location>
        <begin position="21"/>
        <end position="38"/>
    </location>
</feature>
<evidence type="ECO:0000313" key="3">
    <source>
        <dbReference type="Proteomes" id="UP000279259"/>
    </source>
</evidence>
<feature type="compositionally biased region" description="Polar residues" evidence="1">
    <location>
        <begin position="76"/>
        <end position="86"/>
    </location>
</feature>
<protein>
    <submittedName>
        <fullName evidence="2">Uncharacterized protein</fullName>
    </submittedName>
</protein>
<sequence length="186" mass="19216">MSSNPSSSPTIGSDDNQLEKTTSVGSTSSHGSSSSRSRIGNLFGRLRKSSANLRGAAEASAASDLIGTDTPRAASPVTSAPESESALSADMQAKVFAARSERDRAASVSEASQTQSTTSHSQSAAQSATQTATQSSTKPPARYGSKGYTEQSVSRKDAANSYHAAGAQKAIDAFNKQASQYRSQEE</sequence>
<dbReference type="OrthoDB" id="10496105at2759"/>
<name>A0A427YTA6_9TREE</name>